<dbReference type="OrthoDB" id="9798476at2"/>
<dbReference type="Pfam" id="PF09350">
    <property type="entry name" value="DJC28_CD"/>
    <property type="match status" value="1"/>
</dbReference>
<accession>A0A1Q4NU51</accession>
<proteinExistence type="predicted"/>
<comment type="caution">
    <text evidence="2">The sequence shown here is derived from an EMBL/GenBank/DDBJ whole genome shotgun (WGS) entry which is preliminary data.</text>
</comment>
<feature type="domain" description="DnaJ homologue subfamily C member 28 conserved" evidence="1">
    <location>
        <begin position="7"/>
        <end position="72"/>
    </location>
</feature>
<dbReference type="Proteomes" id="UP000185770">
    <property type="component" value="Unassembled WGS sequence"/>
</dbReference>
<gene>
    <name evidence="2" type="ORF">BHU62_22715</name>
</gene>
<dbReference type="AlphaFoldDB" id="A0A1Q4NU51"/>
<dbReference type="InterPro" id="IPR052573">
    <property type="entry name" value="DnaJ_C_subfamily_28"/>
</dbReference>
<reference evidence="2 3" key="1">
    <citation type="submission" date="2016-09" db="EMBL/GenBank/DDBJ databases">
        <title>Serratia marcescens MSU-97 and epiphytic antimycotic-producing bacteria.</title>
        <authorList>
            <person name="Matilla M.A."/>
        </authorList>
    </citation>
    <scope>NUCLEOTIDE SEQUENCE [LARGE SCALE GENOMIC DNA]</scope>
    <source>
        <strain evidence="2 3">MSU-97</strain>
    </source>
</reference>
<evidence type="ECO:0000259" key="1">
    <source>
        <dbReference type="Pfam" id="PF09350"/>
    </source>
</evidence>
<dbReference type="EMBL" id="MJAO01000039">
    <property type="protein sequence ID" value="OKB64405.1"/>
    <property type="molecule type" value="Genomic_DNA"/>
</dbReference>
<dbReference type="InterPro" id="IPR018961">
    <property type="entry name" value="DnaJ_homolog_subfam-C_membr-28"/>
</dbReference>
<dbReference type="RefSeq" id="WP_073534771.1">
    <property type="nucleotide sequence ID" value="NZ_MJAO01000039.1"/>
</dbReference>
<organism evidence="2 3">
    <name type="scientific">Serratia marcescens</name>
    <dbReference type="NCBI Taxonomy" id="615"/>
    <lineage>
        <taxon>Bacteria</taxon>
        <taxon>Pseudomonadati</taxon>
        <taxon>Pseudomonadota</taxon>
        <taxon>Gammaproteobacteria</taxon>
        <taxon>Enterobacterales</taxon>
        <taxon>Yersiniaceae</taxon>
        <taxon>Serratia</taxon>
    </lineage>
</organism>
<evidence type="ECO:0000313" key="3">
    <source>
        <dbReference type="Proteomes" id="UP000185770"/>
    </source>
</evidence>
<dbReference type="PANTHER" id="PTHR39158:SF1">
    <property type="entry name" value="DNAJ HOMOLOG SUBFAMILY C MEMBER 28"/>
    <property type="match status" value="1"/>
</dbReference>
<dbReference type="PANTHER" id="PTHR39158">
    <property type="entry name" value="OS08G0560600 PROTEIN"/>
    <property type="match status" value="1"/>
</dbReference>
<sequence length="124" mass="14022">MWLLDQWAERHILAAQDKGEFDNLPGQGQPLALEDDSAVPAELRAGYRLLKNAGYLPPVLEDRKEALTVARLLQGVNSEHPDYVDLSKRMALLEHRLRQAGMSTDFLHGEYQHALDGKFTREEG</sequence>
<protein>
    <recommendedName>
        <fullName evidence="1">DnaJ homologue subfamily C member 28 conserved domain-containing protein</fullName>
    </recommendedName>
</protein>
<evidence type="ECO:0000313" key="2">
    <source>
        <dbReference type="EMBL" id="OKB64405.1"/>
    </source>
</evidence>
<dbReference type="NCBIfam" id="NF007572">
    <property type="entry name" value="PRK10203.1"/>
    <property type="match status" value="1"/>
</dbReference>
<name>A0A1Q4NU51_SERMA</name>